<keyword evidence="2" id="KW-1185">Reference proteome</keyword>
<evidence type="ECO:0000313" key="1">
    <source>
        <dbReference type="EMBL" id="GAA3234363.1"/>
    </source>
</evidence>
<dbReference type="EMBL" id="BAAAUV010000026">
    <property type="protein sequence ID" value="GAA3234363.1"/>
    <property type="molecule type" value="Genomic_DNA"/>
</dbReference>
<dbReference type="Proteomes" id="UP001501237">
    <property type="component" value="Unassembled WGS sequence"/>
</dbReference>
<name>A0ABP6QIY4_9ACTN</name>
<protein>
    <recommendedName>
        <fullName evidence="3">Excisionase family DNA binding protein</fullName>
    </recommendedName>
</protein>
<comment type="caution">
    <text evidence="1">The sequence shown here is derived from an EMBL/GenBank/DDBJ whole genome shotgun (WGS) entry which is preliminary data.</text>
</comment>
<proteinExistence type="predicted"/>
<reference evidence="2" key="1">
    <citation type="journal article" date="2019" name="Int. J. Syst. Evol. Microbiol.">
        <title>The Global Catalogue of Microorganisms (GCM) 10K type strain sequencing project: providing services to taxonomists for standard genome sequencing and annotation.</title>
        <authorList>
            <consortium name="The Broad Institute Genomics Platform"/>
            <consortium name="The Broad Institute Genome Sequencing Center for Infectious Disease"/>
            <person name="Wu L."/>
            <person name="Ma J."/>
        </authorList>
    </citation>
    <scope>NUCLEOTIDE SEQUENCE [LARGE SCALE GENOMIC DNA]</scope>
    <source>
        <strain evidence="2">JCM 9377</strain>
    </source>
</reference>
<organism evidence="1 2">
    <name type="scientific">Actinocorallia longicatena</name>
    <dbReference type="NCBI Taxonomy" id="111803"/>
    <lineage>
        <taxon>Bacteria</taxon>
        <taxon>Bacillati</taxon>
        <taxon>Actinomycetota</taxon>
        <taxon>Actinomycetes</taxon>
        <taxon>Streptosporangiales</taxon>
        <taxon>Thermomonosporaceae</taxon>
        <taxon>Actinocorallia</taxon>
    </lineage>
</organism>
<dbReference type="RefSeq" id="WP_344836494.1">
    <property type="nucleotide sequence ID" value="NZ_BAAAUV010000026.1"/>
</dbReference>
<evidence type="ECO:0000313" key="2">
    <source>
        <dbReference type="Proteomes" id="UP001501237"/>
    </source>
</evidence>
<gene>
    <name evidence="1" type="ORF">GCM10010468_67410</name>
</gene>
<sequence>MQAEAPQDDHEWIGQGYIYSPRAAAEAVEIGAGTLRAWARAGLLRYSVVGRRYLLHAGDVDLLLTLRLDHGVAVPELRLVLLERTNGELRGLCERVRRPA</sequence>
<accession>A0ABP6QIY4</accession>
<evidence type="ECO:0008006" key="3">
    <source>
        <dbReference type="Google" id="ProtNLM"/>
    </source>
</evidence>